<keyword evidence="1" id="KW-0677">Repeat</keyword>
<proteinExistence type="predicted"/>
<sequence length="206" mass="22224">MSQSGSEVDAEEAHPLGIYEGSRNDEGARHGTGKMTFPNGDVYQGEYVNGLRHGQGRYQWSNGSLYIGEHVDGAREGHGSLTYPDGSKYEGQFVQNRRSGAGTYTYANGDVYEGMWKDDLRDGEGTYTYAQTGSKKSATWVRGVLNGPGKIVHTDKVLEGVFLDNGRFKSPAKIQFNTGFQQTVTDMAVIGMAGPDAKGGPVDPVA</sequence>
<reference evidence="5 6" key="1">
    <citation type="journal article" date="2018" name="Nat. Microbiol.">
        <title>Leveraging single-cell genomics to expand the fungal tree of life.</title>
        <authorList>
            <person name="Ahrendt S.R."/>
            <person name="Quandt C.A."/>
            <person name="Ciobanu D."/>
            <person name="Clum A."/>
            <person name="Salamov A."/>
            <person name="Andreopoulos B."/>
            <person name="Cheng J.F."/>
            <person name="Woyke T."/>
            <person name="Pelin A."/>
            <person name="Henrissat B."/>
            <person name="Reynolds N.K."/>
            <person name="Benny G.L."/>
            <person name="Smith M.E."/>
            <person name="James T.Y."/>
            <person name="Grigoriev I.V."/>
        </authorList>
    </citation>
    <scope>NUCLEOTIDE SEQUENCE [LARGE SCALE GENOMIC DNA]</scope>
    <source>
        <strain evidence="5 6">ATCC 52028</strain>
    </source>
</reference>
<dbReference type="GO" id="GO:0005829">
    <property type="term" value="C:cytosol"/>
    <property type="evidence" value="ECO:0007669"/>
    <property type="project" value="TreeGrafter"/>
</dbReference>
<dbReference type="SMART" id="SM00698">
    <property type="entry name" value="MORN"/>
    <property type="match status" value="5"/>
</dbReference>
<dbReference type="GO" id="GO:0032259">
    <property type="term" value="P:methylation"/>
    <property type="evidence" value="ECO:0007669"/>
    <property type="project" value="UniProtKB-KW"/>
</dbReference>
<reference evidence="4" key="2">
    <citation type="submission" date="2018-04" db="EMBL/GenBank/DDBJ databases">
        <title>Leveraging single-cell genomics to expand the Fungal Tree of Life.</title>
        <authorList>
            <consortium name="DOE Joint Genome Institute"/>
            <person name="Ahrendt S.R."/>
            <person name="Quandt C.A."/>
            <person name="Ciobanu D."/>
            <person name="Clum A."/>
            <person name="Salamov A."/>
            <person name="Andreopoulos B."/>
            <person name="Cheng J.-F."/>
            <person name="Woyke T."/>
            <person name="Pelin A."/>
            <person name="Henrissat B."/>
            <person name="Benny G.L."/>
            <person name="Smith M.E."/>
            <person name="James T.Y."/>
            <person name="Grigoriev I.V."/>
        </authorList>
    </citation>
    <scope>NUCLEOTIDE SEQUENCE</scope>
    <source>
        <strain evidence="4">ATCC 52028</strain>
    </source>
</reference>
<dbReference type="PANTHER" id="PTHR43215:SF14">
    <property type="entry name" value="RADIAL SPOKE HEAD 1 HOMOLOG"/>
    <property type="match status" value="1"/>
</dbReference>
<dbReference type="InterPro" id="IPR003409">
    <property type="entry name" value="MORN"/>
</dbReference>
<feature type="region of interest" description="Disordered" evidence="2">
    <location>
        <begin position="1"/>
        <end position="39"/>
    </location>
</feature>
<evidence type="ECO:0000313" key="3">
    <source>
        <dbReference type="EMBL" id="RKO98181.1"/>
    </source>
</evidence>
<dbReference type="Proteomes" id="UP000268535">
    <property type="component" value="Unassembled WGS sequence"/>
</dbReference>
<keyword evidence="3" id="KW-0489">Methyltransferase</keyword>
<evidence type="ECO:0000256" key="1">
    <source>
        <dbReference type="ARBA" id="ARBA00022737"/>
    </source>
</evidence>
<dbReference type="OrthoDB" id="294378at2759"/>
<dbReference type="GO" id="GO:0008168">
    <property type="term" value="F:methyltransferase activity"/>
    <property type="evidence" value="ECO:0007669"/>
    <property type="project" value="UniProtKB-KW"/>
</dbReference>
<dbReference type="SUPFAM" id="SSF82185">
    <property type="entry name" value="Histone H3 K4-specific methyltransferase SET7/9 N-terminal domain"/>
    <property type="match status" value="1"/>
</dbReference>
<evidence type="ECO:0000313" key="5">
    <source>
        <dbReference type="Proteomes" id="UP000268535"/>
    </source>
</evidence>
<organism evidence="3 5">
    <name type="scientific">Caulochytrium protostelioides</name>
    <dbReference type="NCBI Taxonomy" id="1555241"/>
    <lineage>
        <taxon>Eukaryota</taxon>
        <taxon>Fungi</taxon>
        <taxon>Fungi incertae sedis</taxon>
        <taxon>Chytridiomycota</taxon>
        <taxon>Chytridiomycota incertae sedis</taxon>
        <taxon>Chytridiomycetes</taxon>
        <taxon>Caulochytriales</taxon>
        <taxon>Caulochytriaceae</taxon>
        <taxon>Caulochytrium</taxon>
    </lineage>
</organism>
<gene>
    <name evidence="3" type="ORF">CAUPRSCDRAFT_10204</name>
    <name evidence="4" type="ORF">CXG81DRAFT_17065</name>
</gene>
<dbReference type="Pfam" id="PF02493">
    <property type="entry name" value="MORN"/>
    <property type="match status" value="6"/>
</dbReference>
<dbReference type="Gene3D" id="2.20.110.10">
    <property type="entry name" value="Histone H3 K4-specific methyltransferase SET7/9 N-terminal domain"/>
    <property type="match status" value="2"/>
</dbReference>
<accession>A0A4P9WXH2</accession>
<dbReference type="PANTHER" id="PTHR43215">
    <property type="entry name" value="RADIAL SPOKE HEAD 1 HOMOLOG"/>
    <property type="match status" value="1"/>
</dbReference>
<dbReference type="EMBL" id="ML009110">
    <property type="protein sequence ID" value="RKO98181.1"/>
    <property type="molecule type" value="Genomic_DNA"/>
</dbReference>
<keyword evidence="3" id="KW-0808">Transferase</keyword>
<dbReference type="Proteomes" id="UP000274922">
    <property type="component" value="Unassembled WGS sequence"/>
</dbReference>
<dbReference type="STRING" id="1555241.A0A4P9WXH2"/>
<keyword evidence="6" id="KW-1185">Reference proteome</keyword>
<name>A0A4P9WXH2_9FUNG</name>
<dbReference type="FunFam" id="2.20.110.10:FF:000002">
    <property type="entry name" value="Phosphatidylinositol 4-phosphate 5-kinase 8"/>
    <property type="match status" value="2"/>
</dbReference>
<evidence type="ECO:0000256" key="2">
    <source>
        <dbReference type="SAM" id="MobiDB-lite"/>
    </source>
</evidence>
<reference evidence="3" key="3">
    <citation type="submission" date="2018-08" db="EMBL/GenBank/DDBJ databases">
        <title>Leveraging single-cell genomics to expand the Fungal Tree of Life.</title>
        <authorList>
            <consortium name="DOE Joint Genome Institute"/>
            <person name="Ahrendt S.R."/>
            <person name="Quandt C.A."/>
            <person name="Ciobanu D."/>
            <person name="Clum A."/>
            <person name="Salamov A."/>
            <person name="Andreopoulos B."/>
            <person name="Cheng J.-F."/>
            <person name="Woyke T."/>
            <person name="Pelin A."/>
            <person name="Henrissat B."/>
            <person name="Reynolds N."/>
            <person name="Benny G.L."/>
            <person name="Smith M.E."/>
            <person name="James T.Y."/>
            <person name="Grigoriev I.V."/>
        </authorList>
    </citation>
    <scope>NUCLEOTIDE SEQUENCE</scope>
    <source>
        <strain evidence="3">ATCC 52028</strain>
    </source>
</reference>
<evidence type="ECO:0000313" key="4">
    <source>
        <dbReference type="EMBL" id="RKP03444.1"/>
    </source>
</evidence>
<evidence type="ECO:0000313" key="6">
    <source>
        <dbReference type="Proteomes" id="UP000274922"/>
    </source>
</evidence>
<dbReference type="AlphaFoldDB" id="A0A4P9WXH2"/>
<protein>
    <submittedName>
        <fullName evidence="3">Histone H3 K4-specific methyltransferase SET7/9 N-terminal domain-containing protein</fullName>
    </submittedName>
</protein>
<dbReference type="EMBL" id="ML014123">
    <property type="protein sequence ID" value="RKP03444.1"/>
    <property type="molecule type" value="Genomic_DNA"/>
</dbReference>